<gene>
    <name evidence="3" type="ORF">PV06_01598</name>
</gene>
<protein>
    <submittedName>
        <fullName evidence="3">Uncharacterized protein</fullName>
    </submittedName>
</protein>
<evidence type="ECO:0000256" key="2">
    <source>
        <dbReference type="SAM" id="SignalP"/>
    </source>
</evidence>
<dbReference type="OrthoDB" id="10401182at2759"/>
<dbReference type="RefSeq" id="XP_016266108.1">
    <property type="nucleotide sequence ID" value="XM_016402211.1"/>
</dbReference>
<dbReference type="VEuPathDB" id="FungiDB:PV06_01598"/>
<dbReference type="HOGENOM" id="CLU_328734_0_0_1"/>
<dbReference type="EMBL" id="KN847333">
    <property type="protein sequence ID" value="KIW45892.1"/>
    <property type="molecule type" value="Genomic_DNA"/>
</dbReference>
<keyword evidence="4" id="KW-1185">Reference proteome</keyword>
<keyword evidence="2" id="KW-0732">Signal</keyword>
<evidence type="ECO:0000313" key="4">
    <source>
        <dbReference type="Proteomes" id="UP000053342"/>
    </source>
</evidence>
<accession>A0A0D2C7X2</accession>
<feature type="signal peptide" evidence="2">
    <location>
        <begin position="1"/>
        <end position="26"/>
    </location>
</feature>
<name>A0A0D2C7X2_9EURO</name>
<feature type="compositionally biased region" description="Polar residues" evidence="1">
    <location>
        <begin position="191"/>
        <end position="212"/>
    </location>
</feature>
<feature type="chain" id="PRO_5002255016" evidence="2">
    <location>
        <begin position="27"/>
        <end position="896"/>
    </location>
</feature>
<evidence type="ECO:0000256" key="1">
    <source>
        <dbReference type="SAM" id="MobiDB-lite"/>
    </source>
</evidence>
<feature type="region of interest" description="Disordered" evidence="1">
    <location>
        <begin position="59"/>
        <end position="78"/>
    </location>
</feature>
<dbReference type="Proteomes" id="UP000053342">
    <property type="component" value="Unassembled WGS sequence"/>
</dbReference>
<evidence type="ECO:0000313" key="3">
    <source>
        <dbReference type="EMBL" id="KIW45892.1"/>
    </source>
</evidence>
<dbReference type="AlphaFoldDB" id="A0A0D2C7X2"/>
<proteinExistence type="predicted"/>
<organism evidence="3 4">
    <name type="scientific">Exophiala oligosperma</name>
    <dbReference type="NCBI Taxonomy" id="215243"/>
    <lineage>
        <taxon>Eukaryota</taxon>
        <taxon>Fungi</taxon>
        <taxon>Dikarya</taxon>
        <taxon>Ascomycota</taxon>
        <taxon>Pezizomycotina</taxon>
        <taxon>Eurotiomycetes</taxon>
        <taxon>Chaetothyriomycetidae</taxon>
        <taxon>Chaetothyriales</taxon>
        <taxon>Herpotrichiellaceae</taxon>
        <taxon>Exophiala</taxon>
    </lineage>
</organism>
<dbReference type="GeneID" id="27353672"/>
<feature type="compositionally biased region" description="Polar residues" evidence="1">
    <location>
        <begin position="120"/>
        <end position="129"/>
    </location>
</feature>
<sequence length="896" mass="98115">MRSSLADLQFALVILLPLLDVQLCLASPRKAVHAPRYIATHSGNFSGTSVGPLGISTSASTSASTTANTTSTTTSVQSTTTLLFNSTTTTEASRQANPSSTSTIATTSILKNHDAWGDWVNSSPTSNHHPSGEDGPSAQGGGWRPDRGDNSGASGGGWRPHQGDNLGASGTDNSRPGDTPPQPGGNGQHGWTGSSWGGYQNSTTGDNTTSDGNWYGENDGVPALTEEDILFIISERALAYAGFPDSDGSTWPINDSVVITKRQTTGDFDPSKFGGPNTLQKWNDLAMDEWLELYVAKVDIPGQPGKKLANSTNFFRDFWLSTGEENIVLCTSLLSECNVADISDEKRFKNISREDAYRAQFVRQVMKVWQSSNSQAYRILYDTVTSDQLKVTTSHNVLVQGTPPPSTNIFDVIVPAIAFLGAFVPVLAPVAGLVSGIYAVGKAVTKRENVVENVIWEEPRMNSSDAFETLQKRDDEQTAAISDLLDRVHKLENKPPKTWLDQAKDPQQIGKGLEAAAKIYLAIKGLNPSLPSSSISSWDFFDQKVLETLQVFPKNILTAFELNVKTYWPQQTTKKDGTTILSSGMRPFLLGGTWSLAEAHTEEPSATMAKVKKYLDAVIFMQYVQQQAFYYWVQNFPSASACTAARDDAVDRNWLAKDGWYNCEQLATGQYQLQYTRKPTTNRGRADANTYTEYDPFGDIVALEPAPEFRAGFCWVQQRSGNAFRDNGFQQNTAGLNKWNDGILGELLYDFKMSDVFGASRACQAAMGDPFTQNKSPRNAFYPSLRVEENPPSDGGDGEILSGKLPLCLFNLPIFEVGRSDLDAWCNNHIGSISRDRWTKDDDSCGEKLELWAIQSDTKLCGSNQGSYYPKRSSRPGCSLHERGVNIASCKDYQDI</sequence>
<reference evidence="3 4" key="1">
    <citation type="submission" date="2015-01" db="EMBL/GenBank/DDBJ databases">
        <title>The Genome Sequence of Exophiala oligosperma CBS72588.</title>
        <authorList>
            <consortium name="The Broad Institute Genomics Platform"/>
            <person name="Cuomo C."/>
            <person name="de Hoog S."/>
            <person name="Gorbushina A."/>
            <person name="Stielow B."/>
            <person name="Teixiera M."/>
            <person name="Abouelleil A."/>
            <person name="Chapman S.B."/>
            <person name="Priest M."/>
            <person name="Young S.K."/>
            <person name="Wortman J."/>
            <person name="Nusbaum C."/>
            <person name="Birren B."/>
        </authorList>
    </citation>
    <scope>NUCLEOTIDE SEQUENCE [LARGE SCALE GENOMIC DNA]</scope>
    <source>
        <strain evidence="3 4">CBS 72588</strain>
    </source>
</reference>
<feature type="region of interest" description="Disordered" evidence="1">
    <location>
        <begin position="115"/>
        <end position="220"/>
    </location>
</feature>